<dbReference type="AlphaFoldDB" id="A0A0C4E8R3"/>
<evidence type="ECO:0008006" key="5">
    <source>
        <dbReference type="Google" id="ProtNLM"/>
    </source>
</evidence>
<feature type="compositionally biased region" description="Basic and acidic residues" evidence="1">
    <location>
        <begin position="740"/>
        <end position="753"/>
    </location>
</feature>
<reference evidence="3" key="5">
    <citation type="submission" date="2015-06" db="UniProtKB">
        <authorList>
            <consortium name="EnsemblFungi"/>
        </authorList>
    </citation>
    <scope>IDENTIFICATION</scope>
    <source>
        <strain evidence="3">ATCC 64411</strain>
    </source>
</reference>
<dbReference type="InterPro" id="IPR024527">
    <property type="entry name" value="Eisosome1"/>
</dbReference>
<dbReference type="EnsemblFungi" id="MAPG_08981T0">
    <property type="protein sequence ID" value="MAPG_08981T0"/>
    <property type="gene ID" value="MAPG_08981"/>
</dbReference>
<dbReference type="OMA" id="WDSEANQ"/>
<feature type="region of interest" description="Disordered" evidence="1">
    <location>
        <begin position="207"/>
        <end position="288"/>
    </location>
</feature>
<feature type="compositionally biased region" description="Basic and acidic residues" evidence="1">
    <location>
        <begin position="109"/>
        <end position="121"/>
    </location>
</feature>
<dbReference type="VEuPathDB" id="FungiDB:MAPG_08981"/>
<feature type="region of interest" description="Disordered" evidence="1">
    <location>
        <begin position="612"/>
        <end position="810"/>
    </location>
</feature>
<dbReference type="STRING" id="644358.A0A0C4E8R3"/>
<feature type="compositionally biased region" description="Low complexity" evidence="1">
    <location>
        <begin position="207"/>
        <end position="222"/>
    </location>
</feature>
<dbReference type="eggNOG" id="ENOG502S8WV">
    <property type="taxonomic scope" value="Eukaryota"/>
</dbReference>
<feature type="compositionally biased region" description="Low complexity" evidence="1">
    <location>
        <begin position="795"/>
        <end position="805"/>
    </location>
</feature>
<feature type="region of interest" description="Disordered" evidence="1">
    <location>
        <begin position="824"/>
        <end position="971"/>
    </location>
</feature>
<feature type="region of interest" description="Disordered" evidence="1">
    <location>
        <begin position="522"/>
        <end position="543"/>
    </location>
</feature>
<dbReference type="PANTHER" id="PTHR28298:SF1">
    <property type="entry name" value="EISOSOME PROTEIN 1"/>
    <property type="match status" value="1"/>
</dbReference>
<reference evidence="2" key="1">
    <citation type="submission" date="2010-05" db="EMBL/GenBank/DDBJ databases">
        <title>The Genome Sequence of Magnaporthe poae strain ATCC 64411.</title>
        <authorList>
            <consortium name="The Broad Institute Genome Sequencing Platform"/>
            <consortium name="Broad Institute Genome Sequencing Center for Infectious Disease"/>
            <person name="Ma L.-J."/>
            <person name="Dead R."/>
            <person name="Young S."/>
            <person name="Zeng Q."/>
            <person name="Koehrsen M."/>
            <person name="Alvarado L."/>
            <person name="Berlin A."/>
            <person name="Chapman S.B."/>
            <person name="Chen Z."/>
            <person name="Freedman E."/>
            <person name="Gellesch M."/>
            <person name="Goldberg J."/>
            <person name="Griggs A."/>
            <person name="Gujja S."/>
            <person name="Heilman E.R."/>
            <person name="Heiman D."/>
            <person name="Hepburn T."/>
            <person name="Howarth C."/>
            <person name="Jen D."/>
            <person name="Larson L."/>
            <person name="Mehta T."/>
            <person name="Neiman D."/>
            <person name="Pearson M."/>
            <person name="Roberts A."/>
            <person name="Saif S."/>
            <person name="Shea T."/>
            <person name="Shenoy N."/>
            <person name="Sisk P."/>
            <person name="Stolte C."/>
            <person name="Sykes S."/>
            <person name="Walk T."/>
            <person name="White J."/>
            <person name="Yandava C."/>
            <person name="Haas B."/>
            <person name="Nusbaum C."/>
            <person name="Birren B."/>
        </authorList>
    </citation>
    <scope>NUCLEOTIDE SEQUENCE</scope>
    <source>
        <strain evidence="2">ATCC 64411</strain>
    </source>
</reference>
<feature type="region of interest" description="Disordered" evidence="1">
    <location>
        <begin position="1"/>
        <end position="121"/>
    </location>
</feature>
<reference evidence="3" key="4">
    <citation type="journal article" date="2015" name="G3 (Bethesda)">
        <title>Genome sequences of three phytopathogenic species of the Magnaporthaceae family of fungi.</title>
        <authorList>
            <person name="Okagaki L.H."/>
            <person name="Nunes C.C."/>
            <person name="Sailsbery J."/>
            <person name="Clay B."/>
            <person name="Brown D."/>
            <person name="John T."/>
            <person name="Oh Y."/>
            <person name="Young N."/>
            <person name="Fitzgerald M."/>
            <person name="Haas B.J."/>
            <person name="Zeng Q."/>
            <person name="Young S."/>
            <person name="Adiconis X."/>
            <person name="Fan L."/>
            <person name="Levin J.Z."/>
            <person name="Mitchell T.K."/>
            <person name="Okubara P.A."/>
            <person name="Farman M.L."/>
            <person name="Kohn L.M."/>
            <person name="Birren B."/>
            <person name="Ma L.-J."/>
            <person name="Dean R.A."/>
        </authorList>
    </citation>
    <scope>NUCLEOTIDE SEQUENCE</scope>
    <source>
        <strain evidence="3">ATCC 64411 / 73-15</strain>
    </source>
</reference>
<feature type="compositionally biased region" description="Basic residues" evidence="1">
    <location>
        <begin position="784"/>
        <end position="794"/>
    </location>
</feature>
<dbReference type="EMBL" id="ADBL01002197">
    <property type="status" value="NOT_ANNOTATED_CDS"/>
    <property type="molecule type" value="Genomic_DNA"/>
</dbReference>
<dbReference type="EMBL" id="GL876974">
    <property type="protein sequence ID" value="KLU90014.1"/>
    <property type="molecule type" value="Genomic_DNA"/>
</dbReference>
<dbReference type="PANTHER" id="PTHR28298">
    <property type="entry name" value="EISOSOME PROTEIN 1"/>
    <property type="match status" value="1"/>
</dbReference>
<name>A0A0C4E8R3_MAGP6</name>
<keyword evidence="4" id="KW-1185">Reference proteome</keyword>
<organism evidence="3 4">
    <name type="scientific">Magnaporthiopsis poae (strain ATCC 64411 / 73-15)</name>
    <name type="common">Kentucky bluegrass fungus</name>
    <name type="synonym">Magnaporthe poae</name>
    <dbReference type="NCBI Taxonomy" id="644358"/>
    <lineage>
        <taxon>Eukaryota</taxon>
        <taxon>Fungi</taxon>
        <taxon>Dikarya</taxon>
        <taxon>Ascomycota</taxon>
        <taxon>Pezizomycotina</taxon>
        <taxon>Sordariomycetes</taxon>
        <taxon>Sordariomycetidae</taxon>
        <taxon>Magnaporthales</taxon>
        <taxon>Magnaporthaceae</taxon>
        <taxon>Magnaporthiopsis</taxon>
    </lineage>
</organism>
<evidence type="ECO:0000313" key="4">
    <source>
        <dbReference type="Proteomes" id="UP000011715"/>
    </source>
</evidence>
<sequence length="971" mass="100967">MQSTRIAAQAPPGPGGTTSSGRLKYAEPRDLPSFPSLGLRQDNTAASAAATLGWATQRPVASPASSPAEPSSGTQQSPSSSTANPTLAHRPKSSGSLASPASAAAQLANKDRRTTRTDDRNDIISRAAVLAAAGGLARSQQDSGSVGSPVTMGSPALSQGPASPSTWGGAAANQAFRANSVRLRAAPSEPSLMTTRSRGSLRAAKDAMAASAAGAGMGRPRAVSSPTEQVHKSGLGISSSPVIGTAPAGEPNTTQNALTAATTAHHGRAASASSGVVGGTGPYTTMDRQMFTSQPPVRLEVDDQKRADVLHASAVAMAKRMYSQQQEKQKMADAAAAKVAEQVDSPHGSPPPKEAPMQFTNLQDAAYKLAQERLSKLQYEHNLSRNYWEYYGGVGASPSHYSYPRFTISGKLRRRSSSDGAVMPVVGFGGFGGAGAESRRERRRRKARSMLADKSGDPAVGDSPGLTYDEKRQRDREALLAAARRNVKLQLEGIDRKVLADSGKVPPSLLGEWEAKAHAAALARTGGGSASASSPPPPPMPGLTVTPKLESNLADIRSGSNAGKIDIGGGKFMDQTEIDEIAARRVQPFLDEINDKAEKEMERLAALRVEEDRKRAEVEGKRAQEREIKENLEKLKGQQKGQEKARREEIRQEERARKQLEKEAKLEQKRLAKEGGRGPKEASAVTGKQSDLARDPESPPLAPSTSAPLVQKRSHELRKKPSRALQSLSLRLPGMLNPNSKDKERSKEKEAEGRPTSAPSASGTSPTTAVAEDSAASPTAKMRMWLKSRFRGRSRSSAEAGSFGADTGKKGSFIGGVALSGAVAGTASSAAQQRRAGSGSSLSSLGAGDQPGTESMRDVALAGRGEQDAGVGGATVSRTTTATSPTAGGAPTAAATGGSVTSLASSNNMSSLSSSSSSGGGGVSGGDNFVLARDHFSPGGGLPLPPVIRDPARTTKAGSPVRDSRFLEMIE</sequence>
<feature type="compositionally biased region" description="Low complexity" evidence="1">
    <location>
        <begin position="93"/>
        <end position="105"/>
    </location>
</feature>
<feature type="region of interest" description="Disordered" evidence="1">
    <location>
        <begin position="135"/>
        <end position="169"/>
    </location>
</feature>
<feature type="compositionally biased region" description="Polar residues" evidence="1">
    <location>
        <begin position="156"/>
        <end position="166"/>
    </location>
</feature>
<dbReference type="OrthoDB" id="4070583at2759"/>
<feature type="compositionally biased region" description="Low complexity" evidence="1">
    <location>
        <begin position="755"/>
        <end position="771"/>
    </location>
</feature>
<dbReference type="Proteomes" id="UP000011715">
    <property type="component" value="Unassembled WGS sequence"/>
</dbReference>
<gene>
    <name evidence="2" type="ORF">MAPG_08981</name>
</gene>
<feature type="compositionally biased region" description="Basic and acidic residues" evidence="1">
    <location>
        <begin position="612"/>
        <end position="680"/>
    </location>
</feature>
<feature type="compositionally biased region" description="Low complexity" evidence="1">
    <location>
        <begin position="259"/>
        <end position="275"/>
    </location>
</feature>
<feature type="compositionally biased region" description="Low complexity" evidence="1">
    <location>
        <begin position="44"/>
        <end position="82"/>
    </location>
</feature>
<dbReference type="GO" id="GO:0070941">
    <property type="term" value="P:eisosome assembly"/>
    <property type="evidence" value="ECO:0007669"/>
    <property type="project" value="TreeGrafter"/>
</dbReference>
<evidence type="ECO:0000313" key="3">
    <source>
        <dbReference type="EnsemblFungi" id="MAPG_08981T0"/>
    </source>
</evidence>
<feature type="compositionally biased region" description="Low complexity" evidence="1">
    <location>
        <begin position="874"/>
        <end position="917"/>
    </location>
</feature>
<accession>A0A0C4E8R3</accession>
<feature type="compositionally biased region" description="Basic and acidic residues" evidence="1">
    <location>
        <begin position="962"/>
        <end position="971"/>
    </location>
</feature>
<dbReference type="Pfam" id="PF12757">
    <property type="entry name" value="Eisosome1"/>
    <property type="match status" value="1"/>
</dbReference>
<reference evidence="4" key="2">
    <citation type="submission" date="2010-05" db="EMBL/GenBank/DDBJ databases">
        <title>The genome sequence of Magnaporthe poae strain ATCC 64411.</title>
        <authorList>
            <person name="Ma L.-J."/>
            <person name="Dead R."/>
            <person name="Young S."/>
            <person name="Zeng Q."/>
            <person name="Koehrsen M."/>
            <person name="Alvarado L."/>
            <person name="Berlin A."/>
            <person name="Chapman S.B."/>
            <person name="Chen Z."/>
            <person name="Freedman E."/>
            <person name="Gellesch M."/>
            <person name="Goldberg J."/>
            <person name="Griggs A."/>
            <person name="Gujja S."/>
            <person name="Heilman E.R."/>
            <person name="Heiman D."/>
            <person name="Hepburn T."/>
            <person name="Howarth C."/>
            <person name="Jen D."/>
            <person name="Larson L."/>
            <person name="Mehta T."/>
            <person name="Neiman D."/>
            <person name="Pearson M."/>
            <person name="Roberts A."/>
            <person name="Saif S."/>
            <person name="Shea T."/>
            <person name="Shenoy N."/>
            <person name="Sisk P."/>
            <person name="Stolte C."/>
            <person name="Sykes S."/>
            <person name="Walk T."/>
            <person name="White J."/>
            <person name="Yandava C."/>
            <person name="Haas B."/>
            <person name="Nusbaum C."/>
            <person name="Birren B."/>
        </authorList>
    </citation>
    <scope>NUCLEOTIDE SEQUENCE [LARGE SCALE GENOMIC DNA]</scope>
    <source>
        <strain evidence="4">ATCC 64411 / 73-15</strain>
    </source>
</reference>
<evidence type="ECO:0000313" key="2">
    <source>
        <dbReference type="EMBL" id="KLU90014.1"/>
    </source>
</evidence>
<protein>
    <recommendedName>
        <fullName evidence="5">Eisosome protein 1</fullName>
    </recommendedName>
</protein>
<feature type="region of interest" description="Disordered" evidence="1">
    <location>
        <begin position="433"/>
        <end position="472"/>
    </location>
</feature>
<feature type="compositionally biased region" description="Low complexity" evidence="1">
    <location>
        <begin position="824"/>
        <end position="848"/>
    </location>
</feature>
<reference evidence="2" key="3">
    <citation type="submission" date="2011-03" db="EMBL/GenBank/DDBJ databases">
        <title>Annotation of Magnaporthe poae ATCC 64411.</title>
        <authorList>
            <person name="Ma L.-J."/>
            <person name="Dead R."/>
            <person name="Young S.K."/>
            <person name="Zeng Q."/>
            <person name="Gargeya S."/>
            <person name="Fitzgerald M."/>
            <person name="Haas B."/>
            <person name="Abouelleil A."/>
            <person name="Alvarado L."/>
            <person name="Arachchi H.M."/>
            <person name="Berlin A."/>
            <person name="Brown A."/>
            <person name="Chapman S.B."/>
            <person name="Chen Z."/>
            <person name="Dunbar C."/>
            <person name="Freedman E."/>
            <person name="Gearin G."/>
            <person name="Gellesch M."/>
            <person name="Goldberg J."/>
            <person name="Griggs A."/>
            <person name="Gujja S."/>
            <person name="Heiman D."/>
            <person name="Howarth C."/>
            <person name="Larson L."/>
            <person name="Lui A."/>
            <person name="MacDonald P.J.P."/>
            <person name="Mehta T."/>
            <person name="Montmayeur A."/>
            <person name="Murphy C."/>
            <person name="Neiman D."/>
            <person name="Pearson M."/>
            <person name="Priest M."/>
            <person name="Roberts A."/>
            <person name="Saif S."/>
            <person name="Shea T."/>
            <person name="Shenoy N."/>
            <person name="Sisk P."/>
            <person name="Stolte C."/>
            <person name="Sykes S."/>
            <person name="Yandava C."/>
            <person name="Wortman J."/>
            <person name="Nusbaum C."/>
            <person name="Birren B."/>
        </authorList>
    </citation>
    <scope>NUCLEOTIDE SEQUENCE</scope>
    <source>
        <strain evidence="2">ATCC 64411</strain>
    </source>
</reference>
<evidence type="ECO:0000256" key="1">
    <source>
        <dbReference type="SAM" id="MobiDB-lite"/>
    </source>
</evidence>
<proteinExistence type="predicted"/>